<dbReference type="NCBIfam" id="NF008869">
    <property type="entry name" value="PRK11904.1"/>
    <property type="match status" value="1"/>
</dbReference>
<evidence type="ECO:0000256" key="2">
    <source>
        <dbReference type="ARBA" id="ARBA00023002"/>
    </source>
</evidence>
<dbReference type="SUPFAM" id="SSF81935">
    <property type="entry name" value="N-terminal domain of bifunctional PutA protein"/>
    <property type="match status" value="1"/>
</dbReference>
<dbReference type="InterPro" id="IPR015590">
    <property type="entry name" value="Aldehyde_DH_dom"/>
</dbReference>
<evidence type="ECO:0000256" key="4">
    <source>
        <dbReference type="ARBA" id="ARBA00048142"/>
    </source>
</evidence>
<dbReference type="Gene3D" id="3.40.309.10">
    <property type="entry name" value="Aldehyde Dehydrogenase, Chain A, domain 2"/>
    <property type="match status" value="1"/>
</dbReference>
<comment type="function">
    <text evidence="5">Oxidizes proline to glutamate for use as a carbon and nitrogen source.</text>
</comment>
<comment type="pathway">
    <text evidence="1 5">Amino-acid degradation; L-proline degradation into L-glutamate; L-glutamate from L-proline: step 2/2.</text>
</comment>
<keyword evidence="3 5" id="KW-0520">NAD</keyword>
<evidence type="ECO:0000256" key="1">
    <source>
        <dbReference type="ARBA" id="ARBA00004786"/>
    </source>
</evidence>
<dbReference type="SUPFAM" id="SSF51730">
    <property type="entry name" value="FAD-linked oxidoreductase"/>
    <property type="match status" value="1"/>
</dbReference>
<dbReference type="InterPro" id="IPR025703">
    <property type="entry name" value="Bifunct_PutA"/>
</dbReference>
<keyword evidence="5" id="KW-0642">Proline metabolism</keyword>
<evidence type="ECO:0000256" key="3">
    <source>
        <dbReference type="ARBA" id="ARBA00023027"/>
    </source>
</evidence>
<dbReference type="InterPro" id="IPR016162">
    <property type="entry name" value="Ald_DH_N"/>
</dbReference>
<dbReference type="Gene3D" id="3.40.605.10">
    <property type="entry name" value="Aldehyde Dehydrogenase, Chain A, domain 1"/>
    <property type="match status" value="1"/>
</dbReference>
<feature type="domain" description="Aldehyde dehydrogenase" evidence="6">
    <location>
        <begin position="601"/>
        <end position="1058"/>
    </location>
</feature>
<dbReference type="Gene3D" id="3.20.20.220">
    <property type="match status" value="1"/>
</dbReference>
<comment type="caution">
    <text evidence="9">The sequence shown here is derived from an EMBL/GenBank/DDBJ whole genome shotgun (WGS) entry which is preliminary data.</text>
</comment>
<keyword evidence="2 5" id="KW-0560">Oxidoreductase</keyword>
<organism evidence="9 10">
    <name type="scientific">Litoribacillus peritrichatus</name>
    <dbReference type="NCBI Taxonomy" id="718191"/>
    <lineage>
        <taxon>Bacteria</taxon>
        <taxon>Pseudomonadati</taxon>
        <taxon>Pseudomonadota</taxon>
        <taxon>Gammaproteobacteria</taxon>
        <taxon>Oceanospirillales</taxon>
        <taxon>Oceanospirillaceae</taxon>
        <taxon>Litoribacillus</taxon>
    </lineage>
</organism>
<dbReference type="EMBL" id="BAABBN010000004">
    <property type="protein sequence ID" value="GAA3915576.1"/>
    <property type="molecule type" value="Genomic_DNA"/>
</dbReference>
<evidence type="ECO:0000259" key="6">
    <source>
        <dbReference type="Pfam" id="PF00171"/>
    </source>
</evidence>
<dbReference type="PIRSF" id="PIRSF000197">
    <property type="entry name" value="Bifunct_PutA"/>
    <property type="match status" value="1"/>
</dbReference>
<dbReference type="InterPro" id="IPR016163">
    <property type="entry name" value="Ald_DH_C"/>
</dbReference>
<keyword evidence="5" id="KW-0678">Repressor</keyword>
<dbReference type="InterPro" id="IPR024082">
    <property type="entry name" value="PRODH_PutA_dom_II"/>
</dbReference>
<dbReference type="InterPro" id="IPR024089">
    <property type="entry name" value="PRODH_PutA_dom_I/II"/>
</dbReference>
<feature type="domain" description="Proline dehydrogenase" evidence="7">
    <location>
        <begin position="197"/>
        <end position="518"/>
    </location>
</feature>
<dbReference type="Gene3D" id="1.20.5.460">
    <property type="entry name" value="Single helix bin"/>
    <property type="match status" value="1"/>
</dbReference>
<keyword evidence="10" id="KW-1185">Reference proteome</keyword>
<keyword evidence="5" id="KW-0238">DNA-binding</keyword>
<keyword evidence="5" id="KW-0805">Transcription regulation</keyword>
<comment type="pathway">
    <text evidence="5">Amino-acid degradation; L-proline degradation into L-glutamate; L-glutamate from L-proline: step 1/2.</text>
</comment>
<dbReference type="Pfam" id="PF14850">
    <property type="entry name" value="Pro_dh-DNA_bdg"/>
    <property type="match status" value="1"/>
</dbReference>
<dbReference type="CDD" id="cd07125">
    <property type="entry name" value="ALDH_PutA-P5CDH"/>
    <property type="match status" value="1"/>
</dbReference>
<evidence type="ECO:0000259" key="7">
    <source>
        <dbReference type="Pfam" id="PF01619"/>
    </source>
</evidence>
<proteinExistence type="inferred from homology"/>
<dbReference type="PANTHER" id="PTHR42862">
    <property type="entry name" value="DELTA-1-PYRROLINE-5-CARBOXYLATE DEHYDROGENASE 1, ISOFORM A-RELATED"/>
    <property type="match status" value="1"/>
</dbReference>
<dbReference type="InterPro" id="IPR002872">
    <property type="entry name" value="Proline_DH_dom"/>
</dbReference>
<dbReference type="InterPro" id="IPR016160">
    <property type="entry name" value="Ald_DH_CS_CYS"/>
</dbReference>
<keyword evidence="5" id="KW-0804">Transcription</keyword>
<dbReference type="PANTHER" id="PTHR42862:SF1">
    <property type="entry name" value="DELTA-1-PYRROLINE-5-CARBOXYLATE DEHYDROGENASE 2, ISOFORM A-RELATED"/>
    <property type="match status" value="1"/>
</dbReference>
<dbReference type="Proteomes" id="UP001501565">
    <property type="component" value="Unassembled WGS sequence"/>
</dbReference>
<keyword evidence="5" id="KW-0274">FAD</keyword>
<comment type="catalytic activity">
    <reaction evidence="5">
        <text>L-proline + a quinone = (S)-1-pyrroline-5-carboxylate + a quinol + H(+)</text>
        <dbReference type="Rhea" id="RHEA:23784"/>
        <dbReference type="ChEBI" id="CHEBI:15378"/>
        <dbReference type="ChEBI" id="CHEBI:17388"/>
        <dbReference type="ChEBI" id="CHEBI:24646"/>
        <dbReference type="ChEBI" id="CHEBI:60039"/>
        <dbReference type="ChEBI" id="CHEBI:132124"/>
        <dbReference type="EC" id="1.5.5.2"/>
    </reaction>
</comment>
<dbReference type="NCBIfam" id="TIGR01238">
    <property type="entry name" value="D1pyr5carbox3"/>
    <property type="match status" value="1"/>
</dbReference>
<dbReference type="EC" id="1.5.5.2" evidence="5"/>
<name>A0ABP7M9X5_9GAMM</name>
<accession>A0ABP7M9X5</accession>
<protein>
    <recommendedName>
        <fullName evidence="5">Bifunctional protein PutA</fullName>
    </recommendedName>
    <domain>
        <recommendedName>
            <fullName evidence="5">Proline dehydrogenase</fullName>
            <ecNumber evidence="5">1.5.5.2</ecNumber>
        </recommendedName>
        <alternativeName>
            <fullName evidence="5">Proline oxidase</fullName>
        </alternativeName>
    </domain>
    <domain>
        <recommendedName>
            <fullName evidence="5">Delta-1-pyrroline-5-carboxylate dehydrogenase</fullName>
            <shortName evidence="5">P5C dehydrogenase</shortName>
            <ecNumber evidence="5">1.2.1.88</ecNumber>
        </recommendedName>
        <alternativeName>
            <fullName evidence="5">L-glutamate gamma-semialdehyde dehydrogenase</fullName>
        </alternativeName>
    </domain>
</protein>
<gene>
    <name evidence="9" type="primary">putA_2</name>
    <name evidence="9" type="ORF">GCM10022277_07760</name>
</gene>
<reference evidence="10" key="1">
    <citation type="journal article" date="2019" name="Int. J. Syst. Evol. Microbiol.">
        <title>The Global Catalogue of Microorganisms (GCM) 10K type strain sequencing project: providing services to taxonomists for standard genome sequencing and annotation.</title>
        <authorList>
            <consortium name="The Broad Institute Genomics Platform"/>
            <consortium name="The Broad Institute Genome Sequencing Center for Infectious Disease"/>
            <person name="Wu L."/>
            <person name="Ma J."/>
        </authorList>
    </citation>
    <scope>NUCLEOTIDE SEQUENCE [LARGE SCALE GENOMIC DNA]</scope>
    <source>
        <strain evidence="10">JCM 17551</strain>
    </source>
</reference>
<evidence type="ECO:0000259" key="8">
    <source>
        <dbReference type="Pfam" id="PF14850"/>
    </source>
</evidence>
<dbReference type="Pfam" id="PF01619">
    <property type="entry name" value="Pro_dh"/>
    <property type="match status" value="1"/>
</dbReference>
<comment type="catalytic activity">
    <reaction evidence="4 5">
        <text>L-glutamate 5-semialdehyde + NAD(+) + H2O = L-glutamate + NADH + 2 H(+)</text>
        <dbReference type="Rhea" id="RHEA:30235"/>
        <dbReference type="ChEBI" id="CHEBI:15377"/>
        <dbReference type="ChEBI" id="CHEBI:15378"/>
        <dbReference type="ChEBI" id="CHEBI:29985"/>
        <dbReference type="ChEBI" id="CHEBI:57540"/>
        <dbReference type="ChEBI" id="CHEBI:57945"/>
        <dbReference type="ChEBI" id="CHEBI:58066"/>
        <dbReference type="EC" id="1.2.1.88"/>
    </reaction>
</comment>
<dbReference type="PROSITE" id="PS00070">
    <property type="entry name" value="ALDEHYDE_DEHYDR_CYS"/>
    <property type="match status" value="1"/>
</dbReference>
<comment type="similarity">
    <text evidence="5">In the C-terminal section; belongs to the aldehyde dehydrogenase family.</text>
</comment>
<feature type="domain" description="Proline dehydrogenase PutA" evidence="8">
    <location>
        <begin position="73"/>
        <end position="187"/>
    </location>
</feature>
<sequence>MFNVTDTLNPQFTQQPAAELKNYISPNYCVDENSYLEQLLTLTKTEDTSLQSITQEATKLIQQVRDQDGSVHMIDSLLLEYSLDTQEGILLMCLAEALMRIPDAETAEALICDRLGIADWKKHLKKSESVLVNAATWGLMLTGKVVILDKKIDGSPANVVNRLVKRLGESVIRKAMNQAMAIMGKHFVLGRTIEEAFKNARKNISNGYTYSFDMLGEAALTRADAEKYLQDYLIVIACVGKHNASRATDVGSENSHHVLLPSVSIKLSALHPRYEEGQRHRVMSELYQSVLTLVREARKLGVGITIDAEEMDRLELSLDLFEKLFRSEEVRGWGNFGLVVQAYSKRALPVLTWLTALAREQGDLIPLRLVKGAYWDSEIKLCQQAGFSEYPVFTRKEATDVSYLACARFLFSDAAKGRIYPQFATHNAHTVACIKNLATHGDYEFQRLHGMGDALYDIVLKSNFGSKEQGIGFKEQNIGFKESNNVRIYAPVGAHVDLLPYLVRRLLENGANSSFVHRLVDANTPISSLVHHPVDVLQQKTPLRNDKIPLPSDIFGAERKNSSGINIDIRSQWQPFSAQINTFMTRQWRGGAIINGELVSEGKSLEIRSPYQQRTLVGQVCWTDEIGVKKAIDSAHSAFAQWNSTSVEARALCLEKMADLMESNTPELIALCHLEAGKIIQDSIDEIREAVDFCRYYATQARTHFADALVMPGPTGESNELYLQGRGVFACISPWNFPLAIFIGQVAAALVAGNTVIAKPAEQTTLIASRAVELLHQAGIPKDVLHLLAGEGSVVGNAITQDERIAGVAFTGSTDTALRINRSLANRTGAIAPLIAETGGQNAMIVDSTALPEQVIKDVVQSAFKSAGQRCSALRVLYLQEDVAPRMLELLKGAMAELTLGDPSLHETDIGPVIDTNAQSMLRNHIEKMRQDATLIYETAIPAIFGSECFIAPVAFKIDSMAQLESENFGPVLHVVTYKASELDQVIEEINNSGYGLTLGIHTRNETTANYIDRHVRIGNVYINRNQIGATVGVQPFGGQGLSGTGPKAGGPRYLFRFATERTRTINTTAVGGNATLLSLESEQITDH</sequence>
<dbReference type="InterPro" id="IPR005933">
    <property type="entry name" value="PutA_C"/>
</dbReference>
<dbReference type="Pfam" id="PF00171">
    <property type="entry name" value="Aldedh"/>
    <property type="match status" value="1"/>
</dbReference>
<comment type="similarity">
    <text evidence="5">In the N-terminal section; belongs to the proline dehydrogenase family.</text>
</comment>
<comment type="cofactor">
    <cofactor evidence="5">
        <name>FAD</name>
        <dbReference type="ChEBI" id="CHEBI:57692"/>
    </cofactor>
</comment>
<evidence type="ECO:0000256" key="5">
    <source>
        <dbReference type="PIRNR" id="PIRNR000197"/>
    </source>
</evidence>
<evidence type="ECO:0000313" key="9">
    <source>
        <dbReference type="EMBL" id="GAA3915576.1"/>
    </source>
</evidence>
<dbReference type="InterPro" id="IPR016161">
    <property type="entry name" value="Ald_DH/histidinol_DH"/>
</dbReference>
<dbReference type="SUPFAM" id="SSF53720">
    <property type="entry name" value="ALDH-like"/>
    <property type="match status" value="1"/>
</dbReference>
<evidence type="ECO:0000313" key="10">
    <source>
        <dbReference type="Proteomes" id="UP001501565"/>
    </source>
</evidence>
<dbReference type="InterPro" id="IPR029041">
    <property type="entry name" value="FAD-linked_oxidoreductase-like"/>
</dbReference>
<dbReference type="EC" id="1.2.1.88" evidence="5"/>
<dbReference type="InterPro" id="IPR050485">
    <property type="entry name" value="Proline_metab_enzyme"/>
</dbReference>
<keyword evidence="5" id="KW-0285">Flavoprotein</keyword>
<dbReference type="RefSeq" id="WP_344795674.1">
    <property type="nucleotide sequence ID" value="NZ_BAABBN010000004.1"/>
</dbReference>